<dbReference type="Gene3D" id="3.30.559.10">
    <property type="entry name" value="Chloramphenicol acetyltransferase-like domain"/>
    <property type="match status" value="1"/>
</dbReference>
<keyword evidence="2" id="KW-1185">Reference proteome</keyword>
<accession>A0A5J9SRD6</accession>
<evidence type="ECO:0000313" key="1">
    <source>
        <dbReference type="EMBL" id="TVU01508.1"/>
    </source>
</evidence>
<name>A0A5J9SRD6_9POAL</name>
<dbReference type="GO" id="GO:0016747">
    <property type="term" value="F:acyltransferase activity, transferring groups other than amino-acyl groups"/>
    <property type="evidence" value="ECO:0007669"/>
    <property type="project" value="UniProtKB-ARBA"/>
</dbReference>
<dbReference type="InterPro" id="IPR023213">
    <property type="entry name" value="CAT-like_dom_sf"/>
</dbReference>
<comment type="caution">
    <text evidence="1">The sequence shown here is derived from an EMBL/GenBank/DDBJ whole genome shotgun (WGS) entry which is preliminary data.</text>
</comment>
<dbReference type="OrthoDB" id="725044at2759"/>
<dbReference type="AlphaFoldDB" id="A0A5J9SRD6"/>
<reference evidence="1 2" key="1">
    <citation type="journal article" date="2019" name="Sci. Rep.">
        <title>A high-quality genome of Eragrostis curvula grass provides insights into Poaceae evolution and supports new strategies to enhance forage quality.</title>
        <authorList>
            <person name="Carballo J."/>
            <person name="Santos B.A.C.M."/>
            <person name="Zappacosta D."/>
            <person name="Garbus I."/>
            <person name="Selva J.P."/>
            <person name="Gallo C.A."/>
            <person name="Diaz A."/>
            <person name="Albertini E."/>
            <person name="Caccamo M."/>
            <person name="Echenique V."/>
        </authorList>
    </citation>
    <scope>NUCLEOTIDE SEQUENCE [LARGE SCALE GENOMIC DNA]</scope>
    <source>
        <strain evidence="2">cv. Victoria</strain>
        <tissue evidence="1">Leaf</tissue>
    </source>
</reference>
<organism evidence="1 2">
    <name type="scientific">Eragrostis curvula</name>
    <name type="common">weeping love grass</name>
    <dbReference type="NCBI Taxonomy" id="38414"/>
    <lineage>
        <taxon>Eukaryota</taxon>
        <taxon>Viridiplantae</taxon>
        <taxon>Streptophyta</taxon>
        <taxon>Embryophyta</taxon>
        <taxon>Tracheophyta</taxon>
        <taxon>Spermatophyta</taxon>
        <taxon>Magnoliopsida</taxon>
        <taxon>Liliopsida</taxon>
        <taxon>Poales</taxon>
        <taxon>Poaceae</taxon>
        <taxon>PACMAD clade</taxon>
        <taxon>Chloridoideae</taxon>
        <taxon>Eragrostideae</taxon>
        <taxon>Eragrostidinae</taxon>
        <taxon>Eragrostis</taxon>
    </lineage>
</organism>
<evidence type="ECO:0000313" key="2">
    <source>
        <dbReference type="Proteomes" id="UP000324897"/>
    </source>
</evidence>
<sequence length="181" mass="19289">MRFTFPASSRVGKTGAAPRPGGLLRNTIVCPVAISTAGELRARPVGYAVELVRKAKEQWRTLWCYAEGRESRWGGTGSWSPTLVRSGSPISTTAGVSAGVRACGEGVRHDYLPRAGDEPKGEDGVVVPMCLPGPAMDRFVEEMGKLVRLPVDVAAAKQPPGVIAAKCPRSEPNSRSLNDYI</sequence>
<protein>
    <submittedName>
        <fullName evidence="1">Uncharacterized protein</fullName>
    </submittedName>
</protein>
<proteinExistence type="predicted"/>
<dbReference type="Proteomes" id="UP000324897">
    <property type="component" value="Unassembled WGS sequence"/>
</dbReference>
<dbReference type="Gramene" id="TVU01508">
    <property type="protein sequence ID" value="TVU01508"/>
    <property type="gene ID" value="EJB05_53048"/>
</dbReference>
<dbReference type="EMBL" id="RWGY01000434">
    <property type="protein sequence ID" value="TVU01508.1"/>
    <property type="molecule type" value="Genomic_DNA"/>
</dbReference>
<feature type="non-terminal residue" evidence="1">
    <location>
        <position position="1"/>
    </location>
</feature>
<gene>
    <name evidence="1" type="ORF">EJB05_53048</name>
</gene>